<evidence type="ECO:0000313" key="4">
    <source>
        <dbReference type="Ensembl" id="ENSORLP00020006088.1"/>
    </source>
</evidence>
<proteinExistence type="predicted"/>
<dbReference type="AlphaFoldDB" id="A0A3P9KCQ3"/>
<dbReference type="InterPro" id="IPR022735">
    <property type="entry name" value="bMERB_dom"/>
</dbReference>
<feature type="domain" description="BMERB" evidence="3">
    <location>
        <begin position="407"/>
        <end position="555"/>
    </location>
</feature>
<dbReference type="Proteomes" id="UP000265180">
    <property type="component" value="Chromosome 8"/>
</dbReference>
<sequence>MMIIVDFSRFVISTRCKVCHCTLLPGSYRPGSDAGSVTCAFHVTNIKVVPPTGKSQADFYSLSGLPVTSVPQYTQKVVCESPQTKVEDRAEESREGQDRGSSRVGPPPPQSSVKETTQGADENRGVQKSAASGSSCAQETNGRTGLVCTRSSDSTAFPVPAPRGKAAQKAKADPAAGVSGNHSPAGSAQMQVFDNISLKKSPKVKANHPWMNFVHPGPWTQLPPAPAPVPLPRSKPVSDPPRSWNEPKKKTLNPFEEDEEVEETSETGRTESPSQTKTFLLTAGDEEPAFVTEQKDDSIPADRAHSTGPVTADDTHRESRGQAGVIKHAEVSDGTKPGPGTDSSSPPKCILPRSLTVPDVTSEHAQTGTSEQSCKENPFDRKVHMSKSQTFSSSRGPAPGHGFPLIKRKVRTDQDLCMNDLQNQMKELEKNLEFLEQQGVEQERILRARRKGKEEEKMLTQWFSLTLERLLISHKSSELVYLMKQQNLEDRQADVEYELRCLLNKPESDWSQEDRGREQQLMDELVSIIEQRNQIISSLDQDQQREKDKDMLLEEKMKNRDFPKEGEKGLKKPKGKFKPAQVFKILNNKPENRKDSGRKKD</sequence>
<organism evidence="4 5">
    <name type="scientific">Oryzias latipes</name>
    <name type="common">Japanese rice fish</name>
    <name type="synonym">Japanese killifish</name>
    <dbReference type="NCBI Taxonomy" id="8090"/>
    <lineage>
        <taxon>Eukaryota</taxon>
        <taxon>Metazoa</taxon>
        <taxon>Chordata</taxon>
        <taxon>Craniata</taxon>
        <taxon>Vertebrata</taxon>
        <taxon>Euteleostomi</taxon>
        <taxon>Actinopterygii</taxon>
        <taxon>Neopterygii</taxon>
        <taxon>Teleostei</taxon>
        <taxon>Neoteleostei</taxon>
        <taxon>Acanthomorphata</taxon>
        <taxon>Ovalentaria</taxon>
        <taxon>Atherinomorphae</taxon>
        <taxon>Beloniformes</taxon>
        <taxon>Adrianichthyidae</taxon>
        <taxon>Oryziinae</taxon>
        <taxon>Oryzias</taxon>
    </lineage>
</organism>
<dbReference type="InterPro" id="IPR050540">
    <property type="entry name" value="F-actin_Monoox_Mical"/>
</dbReference>
<dbReference type="PANTHER" id="PTHR23167">
    <property type="entry name" value="CALPONIN HOMOLOGY DOMAIN-CONTAINING PROTEIN DDB_G0272472-RELATED"/>
    <property type="match status" value="1"/>
</dbReference>
<dbReference type="Pfam" id="PF12130">
    <property type="entry name" value="bMERB_dom"/>
    <property type="match status" value="1"/>
</dbReference>
<evidence type="ECO:0000313" key="5">
    <source>
        <dbReference type="Proteomes" id="UP000265180"/>
    </source>
</evidence>
<feature type="compositionally biased region" description="Pro residues" evidence="2">
    <location>
        <begin position="221"/>
        <end position="233"/>
    </location>
</feature>
<dbReference type="PANTHER" id="PTHR23167:SF89">
    <property type="entry name" value="MICAL-LIKE PROTEIN 1"/>
    <property type="match status" value="1"/>
</dbReference>
<reference evidence="4 5" key="2">
    <citation type="submission" date="2017-04" db="EMBL/GenBank/DDBJ databases">
        <title>CpG methylation of centromeres and impact of large insertions on vertebrate speciation.</title>
        <authorList>
            <person name="Ichikawa K."/>
            <person name="Yoshimura J."/>
            <person name="Morishita S."/>
        </authorList>
    </citation>
    <scope>NUCLEOTIDE SEQUENCE</scope>
    <source>
        <strain evidence="4 5">HNI</strain>
    </source>
</reference>
<evidence type="ECO:0000259" key="3">
    <source>
        <dbReference type="PROSITE" id="PS51848"/>
    </source>
</evidence>
<feature type="compositionally biased region" description="Polar residues" evidence="2">
    <location>
        <begin position="111"/>
        <end position="120"/>
    </location>
</feature>
<keyword evidence="1" id="KW-0175">Coiled coil</keyword>
<reference key="1">
    <citation type="journal article" date="2007" name="Nature">
        <title>The medaka draft genome and insights into vertebrate genome evolution.</title>
        <authorList>
            <person name="Kasahara M."/>
            <person name="Naruse K."/>
            <person name="Sasaki S."/>
            <person name="Nakatani Y."/>
            <person name="Qu W."/>
            <person name="Ahsan B."/>
            <person name="Yamada T."/>
            <person name="Nagayasu Y."/>
            <person name="Doi K."/>
            <person name="Kasai Y."/>
            <person name="Jindo T."/>
            <person name="Kobayashi D."/>
            <person name="Shimada A."/>
            <person name="Toyoda A."/>
            <person name="Kuroki Y."/>
            <person name="Fujiyama A."/>
            <person name="Sasaki T."/>
            <person name="Shimizu A."/>
            <person name="Asakawa S."/>
            <person name="Shimizu N."/>
            <person name="Hashimoto S."/>
            <person name="Yang J."/>
            <person name="Lee Y."/>
            <person name="Matsushima K."/>
            <person name="Sugano S."/>
            <person name="Sakaizumi M."/>
            <person name="Narita T."/>
            <person name="Ohishi K."/>
            <person name="Haga S."/>
            <person name="Ohta F."/>
            <person name="Nomoto H."/>
            <person name="Nogata K."/>
            <person name="Morishita T."/>
            <person name="Endo T."/>
            <person name="Shin-I T."/>
            <person name="Takeda H."/>
            <person name="Morishita S."/>
            <person name="Kohara Y."/>
        </authorList>
    </citation>
    <scope>NUCLEOTIDE SEQUENCE [LARGE SCALE GENOMIC DNA]</scope>
    <source>
        <strain>Hd-rR</strain>
    </source>
</reference>
<reference evidence="4" key="4">
    <citation type="submission" date="2025-09" db="UniProtKB">
        <authorList>
            <consortium name="Ensembl"/>
        </authorList>
    </citation>
    <scope>IDENTIFICATION</scope>
    <source>
        <strain evidence="4">HNI</strain>
    </source>
</reference>
<feature type="region of interest" description="Disordered" evidence="2">
    <location>
        <begin position="80"/>
        <end position="185"/>
    </location>
</feature>
<evidence type="ECO:0000256" key="1">
    <source>
        <dbReference type="SAM" id="Coils"/>
    </source>
</evidence>
<feature type="compositionally biased region" description="Basic and acidic residues" evidence="2">
    <location>
        <begin position="85"/>
        <end position="101"/>
    </location>
</feature>
<name>A0A3P9KCQ3_ORYLA</name>
<reference evidence="4" key="3">
    <citation type="submission" date="2025-08" db="UniProtKB">
        <authorList>
            <consortium name="Ensembl"/>
        </authorList>
    </citation>
    <scope>IDENTIFICATION</scope>
    <source>
        <strain evidence="4">HNI</strain>
    </source>
</reference>
<dbReference type="PROSITE" id="PS51848">
    <property type="entry name" value="BMERB"/>
    <property type="match status" value="1"/>
</dbReference>
<feature type="region of interest" description="Disordered" evidence="2">
    <location>
        <begin position="537"/>
        <end position="601"/>
    </location>
</feature>
<feature type="compositionally biased region" description="Polar residues" evidence="2">
    <location>
        <begin position="363"/>
        <end position="372"/>
    </location>
</feature>
<dbReference type="SMART" id="SM01203">
    <property type="entry name" value="DUF3585"/>
    <property type="match status" value="1"/>
</dbReference>
<protein>
    <recommendedName>
        <fullName evidence="3">BMERB domain-containing protein</fullName>
    </recommendedName>
</protein>
<accession>A0A3P9KCQ3</accession>
<feature type="compositionally biased region" description="Basic and acidic residues" evidence="2">
    <location>
        <begin position="293"/>
        <end position="305"/>
    </location>
</feature>
<feature type="region of interest" description="Disordered" evidence="2">
    <location>
        <begin position="220"/>
        <end position="377"/>
    </location>
</feature>
<evidence type="ECO:0000256" key="2">
    <source>
        <dbReference type="SAM" id="MobiDB-lite"/>
    </source>
</evidence>
<dbReference type="Ensembl" id="ENSORLT00020005163.1">
    <property type="protein sequence ID" value="ENSORLP00020006088.1"/>
    <property type="gene ID" value="ENSORLG00020006947.1"/>
</dbReference>
<feature type="compositionally biased region" description="Polar residues" evidence="2">
    <location>
        <begin position="129"/>
        <end position="155"/>
    </location>
</feature>
<feature type="compositionally biased region" description="Low complexity" evidence="2">
    <location>
        <begin position="165"/>
        <end position="176"/>
    </location>
</feature>
<feature type="compositionally biased region" description="Basic and acidic residues" evidence="2">
    <location>
        <begin position="542"/>
        <end position="570"/>
    </location>
</feature>
<feature type="compositionally biased region" description="Acidic residues" evidence="2">
    <location>
        <begin position="255"/>
        <end position="265"/>
    </location>
</feature>
<feature type="coiled-coil region" evidence="1">
    <location>
        <begin position="411"/>
        <end position="445"/>
    </location>
</feature>